<evidence type="ECO:0000256" key="1">
    <source>
        <dbReference type="SAM" id="Phobius"/>
    </source>
</evidence>
<feature type="transmembrane region" description="Helical" evidence="1">
    <location>
        <begin position="76"/>
        <end position="96"/>
    </location>
</feature>
<evidence type="ECO:0000313" key="2">
    <source>
        <dbReference type="EMBL" id="PXX73694.1"/>
    </source>
</evidence>
<accession>A0A318KBK9</accession>
<reference evidence="2 3" key="1">
    <citation type="submission" date="2018-05" db="EMBL/GenBank/DDBJ databases">
        <title>Genomic Encyclopedia of Type Strains, Phase IV (KMG-IV): sequencing the most valuable type-strain genomes for metagenomic binning, comparative biology and taxonomic classification.</title>
        <authorList>
            <person name="Goeker M."/>
        </authorList>
    </citation>
    <scope>NUCLEOTIDE SEQUENCE [LARGE SCALE GENOMIC DNA]</scope>
    <source>
        <strain evidence="2 3">JC118</strain>
    </source>
</reference>
<comment type="caution">
    <text evidence="2">The sequence shown here is derived from an EMBL/GenBank/DDBJ whole genome shotgun (WGS) entry which is preliminary data.</text>
</comment>
<dbReference type="AlphaFoldDB" id="A0A318KBK9"/>
<name>A0A318KBK9_9FIRM</name>
<feature type="transmembrane region" description="Helical" evidence="1">
    <location>
        <begin position="50"/>
        <end position="70"/>
    </location>
</feature>
<evidence type="ECO:0000313" key="3">
    <source>
        <dbReference type="Proteomes" id="UP000247612"/>
    </source>
</evidence>
<dbReference type="STRING" id="1034346.GCA_000313565_02225"/>
<keyword evidence="1" id="KW-0812">Transmembrane</keyword>
<dbReference type="EMBL" id="QJKH01000032">
    <property type="protein sequence ID" value="PXX73694.1"/>
    <property type="molecule type" value="Genomic_DNA"/>
</dbReference>
<gene>
    <name evidence="2" type="ORF">DES51_13212</name>
</gene>
<keyword evidence="1" id="KW-0472">Membrane</keyword>
<keyword evidence="1" id="KW-1133">Transmembrane helix</keyword>
<protein>
    <submittedName>
        <fullName evidence="2">Uncharacterized protein</fullName>
    </submittedName>
</protein>
<organism evidence="2 3">
    <name type="scientific">Dielma fastidiosa</name>
    <dbReference type="NCBI Taxonomy" id="1034346"/>
    <lineage>
        <taxon>Bacteria</taxon>
        <taxon>Bacillati</taxon>
        <taxon>Bacillota</taxon>
        <taxon>Erysipelotrichia</taxon>
        <taxon>Erysipelotrichales</taxon>
        <taxon>Erysipelotrichaceae</taxon>
        <taxon>Dielma</taxon>
    </lineage>
</organism>
<keyword evidence="3" id="KW-1185">Reference proteome</keyword>
<proteinExistence type="predicted"/>
<dbReference type="Proteomes" id="UP000247612">
    <property type="component" value="Unassembled WGS sequence"/>
</dbReference>
<sequence length="108" mass="12677">MKCSKQPCICHANHYKLLFKGFGLLYLYGVQCKMCLKQYPVKCILKHMSLTYVDVLLKVVLLLSAIYYLILGFLPGIVYMFSLIILINFFIYPLLFKMKIIVIDRKKE</sequence>